<evidence type="ECO:0000256" key="1">
    <source>
        <dbReference type="SAM" id="MobiDB-lite"/>
    </source>
</evidence>
<dbReference type="PANTHER" id="PTHR13847">
    <property type="entry name" value="SARCOSINE DEHYDROGENASE-RELATED"/>
    <property type="match status" value="1"/>
</dbReference>
<dbReference type="Pfam" id="PF01266">
    <property type="entry name" value="DAO"/>
    <property type="match status" value="1"/>
</dbReference>
<dbReference type="InterPro" id="IPR006076">
    <property type="entry name" value="FAD-dep_OxRdtase"/>
</dbReference>
<feature type="region of interest" description="Disordered" evidence="1">
    <location>
        <begin position="1"/>
        <end position="30"/>
    </location>
</feature>
<evidence type="ECO:0000313" key="4">
    <source>
        <dbReference type="Proteomes" id="UP001610334"/>
    </source>
</evidence>
<protein>
    <submittedName>
        <fullName evidence="3">FAD dependent oxidoreductase</fullName>
    </submittedName>
</protein>
<accession>A0ABR4H118</accession>
<proteinExistence type="predicted"/>
<gene>
    <name evidence="3" type="ORF">BJX63DRAFT_445499</name>
</gene>
<evidence type="ECO:0000259" key="2">
    <source>
        <dbReference type="Pfam" id="PF01266"/>
    </source>
</evidence>
<dbReference type="Gene3D" id="3.50.50.60">
    <property type="entry name" value="FAD/NAD(P)-binding domain"/>
    <property type="match status" value="1"/>
</dbReference>
<dbReference type="EMBL" id="JBFXLT010000096">
    <property type="protein sequence ID" value="KAL2809117.1"/>
    <property type="molecule type" value="Genomic_DNA"/>
</dbReference>
<reference evidence="3 4" key="1">
    <citation type="submission" date="2024-07" db="EMBL/GenBank/DDBJ databases">
        <title>Section-level genome sequencing and comparative genomics of Aspergillus sections Usti and Cavernicolus.</title>
        <authorList>
            <consortium name="Lawrence Berkeley National Laboratory"/>
            <person name="Nybo J.L."/>
            <person name="Vesth T.C."/>
            <person name="Theobald S."/>
            <person name="Frisvad J.C."/>
            <person name="Larsen T.O."/>
            <person name="Kjaerboelling I."/>
            <person name="Rothschild-Mancinelli K."/>
            <person name="Lyhne E.K."/>
            <person name="Kogle M.E."/>
            <person name="Barry K."/>
            <person name="Clum A."/>
            <person name="Na H."/>
            <person name="Ledsgaard L."/>
            <person name="Lin J."/>
            <person name="Lipzen A."/>
            <person name="Kuo A."/>
            <person name="Riley R."/>
            <person name="Mondo S."/>
            <person name="Labutti K."/>
            <person name="Haridas S."/>
            <person name="Pangalinan J."/>
            <person name="Salamov A.A."/>
            <person name="Simmons B.A."/>
            <person name="Magnuson J.K."/>
            <person name="Chen J."/>
            <person name="Drula E."/>
            <person name="Henrissat B."/>
            <person name="Wiebenga A."/>
            <person name="Lubbers R.J."/>
            <person name="Gomes A.C."/>
            <person name="Makela M.R."/>
            <person name="Stajich J."/>
            <person name="Grigoriev I.V."/>
            <person name="Mortensen U.H."/>
            <person name="De Vries R.P."/>
            <person name="Baker S.E."/>
            <person name="Andersen M.R."/>
        </authorList>
    </citation>
    <scope>NUCLEOTIDE SEQUENCE [LARGE SCALE GENOMIC DNA]</scope>
    <source>
        <strain evidence="3 4">CBS 588.65</strain>
    </source>
</reference>
<organism evidence="3 4">
    <name type="scientific">Aspergillus granulosus</name>
    <dbReference type="NCBI Taxonomy" id="176169"/>
    <lineage>
        <taxon>Eukaryota</taxon>
        <taxon>Fungi</taxon>
        <taxon>Dikarya</taxon>
        <taxon>Ascomycota</taxon>
        <taxon>Pezizomycotina</taxon>
        <taxon>Eurotiomycetes</taxon>
        <taxon>Eurotiomycetidae</taxon>
        <taxon>Eurotiales</taxon>
        <taxon>Aspergillaceae</taxon>
        <taxon>Aspergillus</taxon>
        <taxon>Aspergillus subgen. Nidulantes</taxon>
    </lineage>
</organism>
<dbReference type="PANTHER" id="PTHR13847:SF260">
    <property type="entry name" value="FAD DEPENDENT OXIDOREDUCTASE DOMAIN-CONTAINING PROTEIN"/>
    <property type="match status" value="1"/>
</dbReference>
<keyword evidence="4" id="KW-1185">Reference proteome</keyword>
<dbReference type="InterPro" id="IPR036188">
    <property type="entry name" value="FAD/NAD-bd_sf"/>
</dbReference>
<dbReference type="Proteomes" id="UP001610334">
    <property type="component" value="Unassembled WGS sequence"/>
</dbReference>
<dbReference type="SUPFAM" id="SSF51905">
    <property type="entry name" value="FAD/NAD(P)-binding domain"/>
    <property type="match status" value="1"/>
</dbReference>
<feature type="compositionally biased region" description="Basic and acidic residues" evidence="1">
    <location>
        <begin position="9"/>
        <end position="20"/>
    </location>
</feature>
<sequence length="451" mass="49780">MSTTKKSRRAEQFVKADHKKAPNPASYPEPSHLSNSYWIRQYPIEFEDKWVKSPAPDHVDIAIIGSGITGAAVAFRISESRPDLKVAIFEARGLCTGATGRNGGHIGRPEAHDMIRLSKIFGVEEALRIRRFNKVNRDMMIETIEKLDAVEEVDLSMKGTLVVFENEDERQAFVDDLDFARRHGLKAEGYAVDTDWVLKRVKIEPSLARHGGAYLEKSGTIYPRKFVALLLRKALERMRNFSIHPYTPVSEVVHDPGRGDHEYAVVTTKGTTRAKVVLHATNGYASHLLPSLAGEDGIIGCTAHMLGVSPNLPETAAQLEGGFGYASFWHWILQRPNKGPYLYGLATAAKMGEYNDTITLDKSNSVRGEMLSFLERAFPHSFASLDTGNISYDWTGVQGNTKDGCSIVGRPAADKRGEFISAGHNGEGMGRCFACSTVITEAILAQLDQKD</sequence>
<evidence type="ECO:0000313" key="3">
    <source>
        <dbReference type="EMBL" id="KAL2809117.1"/>
    </source>
</evidence>
<feature type="domain" description="FAD dependent oxidoreductase" evidence="2">
    <location>
        <begin position="60"/>
        <end position="441"/>
    </location>
</feature>
<comment type="caution">
    <text evidence="3">The sequence shown here is derived from an EMBL/GenBank/DDBJ whole genome shotgun (WGS) entry which is preliminary data.</text>
</comment>
<name>A0ABR4H118_9EURO</name>
<dbReference type="Gene3D" id="3.30.9.10">
    <property type="entry name" value="D-Amino Acid Oxidase, subunit A, domain 2"/>
    <property type="match status" value="1"/>
</dbReference>